<keyword evidence="1" id="KW-0805">Transcription regulation</keyword>
<dbReference type="PROSITE" id="PS50932">
    <property type="entry name" value="HTH_LACI_2"/>
    <property type="match status" value="1"/>
</dbReference>
<evidence type="ECO:0000259" key="4">
    <source>
        <dbReference type="PROSITE" id="PS50932"/>
    </source>
</evidence>
<dbReference type="PANTHER" id="PTHR30146:SF109">
    <property type="entry name" value="HTH-TYPE TRANSCRIPTIONAL REGULATOR GALS"/>
    <property type="match status" value="1"/>
</dbReference>
<comment type="caution">
    <text evidence="5">The sequence shown here is derived from an EMBL/GenBank/DDBJ whole genome shotgun (WGS) entry which is preliminary data.</text>
</comment>
<evidence type="ECO:0000313" key="6">
    <source>
        <dbReference type="Proteomes" id="UP000622317"/>
    </source>
</evidence>
<dbReference type="Pfam" id="PF00356">
    <property type="entry name" value="LacI"/>
    <property type="match status" value="1"/>
</dbReference>
<gene>
    <name evidence="5" type="ORF">IEN85_11060</name>
</gene>
<dbReference type="InterPro" id="IPR028082">
    <property type="entry name" value="Peripla_BP_I"/>
</dbReference>
<keyword evidence="6" id="KW-1185">Reference proteome</keyword>
<keyword evidence="3" id="KW-0804">Transcription</keyword>
<dbReference type="SUPFAM" id="SSF47413">
    <property type="entry name" value="lambda repressor-like DNA-binding domains"/>
    <property type="match status" value="1"/>
</dbReference>
<accession>A0A927IHP9</accession>
<dbReference type="InterPro" id="IPR000843">
    <property type="entry name" value="HTH_LacI"/>
</dbReference>
<proteinExistence type="predicted"/>
<feature type="domain" description="HTH lacI-type" evidence="4">
    <location>
        <begin position="8"/>
        <end position="64"/>
    </location>
</feature>
<dbReference type="InterPro" id="IPR010982">
    <property type="entry name" value="Lambda_DNA-bd_dom_sf"/>
</dbReference>
<dbReference type="SMART" id="SM00354">
    <property type="entry name" value="HTH_LACI"/>
    <property type="match status" value="1"/>
</dbReference>
<dbReference type="PANTHER" id="PTHR30146">
    <property type="entry name" value="LACI-RELATED TRANSCRIPTIONAL REPRESSOR"/>
    <property type="match status" value="1"/>
</dbReference>
<name>A0A927IHP9_9BACT</name>
<evidence type="ECO:0000256" key="1">
    <source>
        <dbReference type="ARBA" id="ARBA00023015"/>
    </source>
</evidence>
<dbReference type="AlphaFoldDB" id="A0A927IHP9"/>
<dbReference type="CDD" id="cd01392">
    <property type="entry name" value="HTH_LacI"/>
    <property type="match status" value="1"/>
</dbReference>
<reference evidence="5" key="1">
    <citation type="submission" date="2020-09" db="EMBL/GenBank/DDBJ databases">
        <title>Pelagicoccus enzymogenes sp. nov. with an EPS production, isolated from marine sediment.</title>
        <authorList>
            <person name="Feng X."/>
        </authorList>
    </citation>
    <scope>NUCLEOTIDE SEQUENCE</scope>
    <source>
        <strain evidence="5">NFK12</strain>
    </source>
</reference>
<protein>
    <submittedName>
        <fullName evidence="5">LacI family DNA-binding transcriptional regulator</fullName>
    </submittedName>
</protein>
<organism evidence="5 6">
    <name type="scientific">Pelagicoccus enzymogenes</name>
    <dbReference type="NCBI Taxonomy" id="2773457"/>
    <lineage>
        <taxon>Bacteria</taxon>
        <taxon>Pseudomonadati</taxon>
        <taxon>Verrucomicrobiota</taxon>
        <taxon>Opitutia</taxon>
        <taxon>Puniceicoccales</taxon>
        <taxon>Pelagicoccaceae</taxon>
        <taxon>Pelagicoccus</taxon>
    </lineage>
</organism>
<dbReference type="Proteomes" id="UP000622317">
    <property type="component" value="Unassembled WGS sequence"/>
</dbReference>
<dbReference type="EMBL" id="JACYFG010000032">
    <property type="protein sequence ID" value="MBD5780029.1"/>
    <property type="molecule type" value="Genomic_DNA"/>
</dbReference>
<dbReference type="SUPFAM" id="SSF53822">
    <property type="entry name" value="Periplasmic binding protein-like I"/>
    <property type="match status" value="1"/>
</dbReference>
<evidence type="ECO:0000256" key="3">
    <source>
        <dbReference type="ARBA" id="ARBA00023163"/>
    </source>
</evidence>
<evidence type="ECO:0000313" key="5">
    <source>
        <dbReference type="EMBL" id="MBD5780029.1"/>
    </source>
</evidence>
<keyword evidence="2 5" id="KW-0238">DNA-binding</keyword>
<dbReference type="Gene3D" id="1.10.260.40">
    <property type="entry name" value="lambda repressor-like DNA-binding domains"/>
    <property type="match status" value="1"/>
</dbReference>
<dbReference type="RefSeq" id="WP_318186609.1">
    <property type="nucleotide sequence ID" value="NZ_JACYFG010000032.1"/>
</dbReference>
<dbReference type="Gene3D" id="3.40.50.2300">
    <property type="match status" value="2"/>
</dbReference>
<evidence type="ECO:0000256" key="2">
    <source>
        <dbReference type="ARBA" id="ARBA00023125"/>
    </source>
</evidence>
<dbReference type="GO" id="GO:0003700">
    <property type="term" value="F:DNA-binding transcription factor activity"/>
    <property type="evidence" value="ECO:0007669"/>
    <property type="project" value="TreeGrafter"/>
</dbReference>
<sequence>MEPANSRVNQAEIARALGLSQSTVSIALKGDTRVAKKTREAIKKKAEELGYVPDPNLFALSLYRTQSKADKIVAGMAWVTNFPTKDGWKDMRMIRDYRKGAEEQARKMGYQLYDFWLGDPEVSSQRFRQILLARGIRGLIFAPQAEFHTTIDLDFSDFAAVTLGYTLWKPELHLVSNHQHRTIRLAYRSLQNLGYQKIGMVMNSWVDRRVAGSFTGGFLSLNPTLKGKGFVAPHLYEDFDSTAFEKWFNKWKPDALISSGDCSKNVKEWAKNKGLVLGKDFAFAELNLMDLDGSIAGVSQRGELIGKSAASVVDSLLNHFEYGIPAAPLRTLVEGVWVDGATAPRKG</sequence>
<dbReference type="GO" id="GO:0000976">
    <property type="term" value="F:transcription cis-regulatory region binding"/>
    <property type="evidence" value="ECO:0007669"/>
    <property type="project" value="TreeGrafter"/>
</dbReference>